<evidence type="ECO:0000313" key="6">
    <source>
        <dbReference type="EMBL" id="HIZ64418.1"/>
    </source>
</evidence>
<dbReference type="PANTHER" id="PTHR23044:SF61">
    <property type="entry name" value="3'-5' EXORIBONUCLEASE 1-RELATED"/>
    <property type="match status" value="1"/>
</dbReference>
<evidence type="ECO:0000313" key="7">
    <source>
        <dbReference type="Proteomes" id="UP000824056"/>
    </source>
</evidence>
<dbReference type="Proteomes" id="UP000824056">
    <property type="component" value="Unassembled WGS sequence"/>
</dbReference>
<evidence type="ECO:0000259" key="5">
    <source>
        <dbReference type="SMART" id="SM00479"/>
    </source>
</evidence>
<dbReference type="Gene3D" id="3.30.420.10">
    <property type="entry name" value="Ribonuclease H-like superfamily/Ribonuclease H"/>
    <property type="match status" value="1"/>
</dbReference>
<evidence type="ECO:0000256" key="4">
    <source>
        <dbReference type="SAM" id="MobiDB-lite"/>
    </source>
</evidence>
<dbReference type="InterPro" id="IPR013520">
    <property type="entry name" value="Ribonucl_H"/>
</dbReference>
<dbReference type="InterPro" id="IPR051274">
    <property type="entry name" value="3-5_Exoribonuclease"/>
</dbReference>
<protein>
    <submittedName>
        <fullName evidence="6">Exonuclease domain-containing protein</fullName>
    </submittedName>
</protein>
<dbReference type="PANTHER" id="PTHR23044">
    <property type="entry name" value="3'-5' EXONUCLEASE ERI1-RELATED"/>
    <property type="match status" value="1"/>
</dbReference>
<dbReference type="GO" id="GO:0003676">
    <property type="term" value="F:nucleic acid binding"/>
    <property type="evidence" value="ECO:0007669"/>
    <property type="project" value="InterPro"/>
</dbReference>
<sequence>MNYIVFDLEWNQCPYGKEKENKRLPFEIIEIGAVKLDENRNITDSFQLLIKPEVYRKLHFRTRKILDIDSQDLEKGASFREAVKKFINWCGKDVKFCTWGPADLVELQRNMRFYHLLGLLKGPIYYYDIQKLFGLFFEGEKSFRSLEDAIEFLHMKKEGQFHRALNDAYYTAEIFSQIPISVVTENYSIDCYQNPKSRKDQIYTVFPNYSKFISREFQSKEDAMKDRDVTCTKCFFCGRTAKKKIRWFSVNTKSHLCLAYCPDHGYFKGKARLKKTDDEKYYVVKTVKSIDEKEAADIREKKDALTKKRRKKRHQESKERKKEDKKLFYGRTDKAKRK</sequence>
<dbReference type="EMBL" id="DXBG01000017">
    <property type="protein sequence ID" value="HIZ64418.1"/>
    <property type="molecule type" value="Genomic_DNA"/>
</dbReference>
<dbReference type="InterPro" id="IPR012337">
    <property type="entry name" value="RNaseH-like_sf"/>
</dbReference>
<name>A0A9D2JRV0_9FIRM</name>
<keyword evidence="2" id="KW-0378">Hydrolase</keyword>
<evidence type="ECO:0000256" key="1">
    <source>
        <dbReference type="ARBA" id="ARBA00022722"/>
    </source>
</evidence>
<dbReference type="Pfam" id="PF00929">
    <property type="entry name" value="RNase_T"/>
    <property type="match status" value="1"/>
</dbReference>
<comment type="caution">
    <text evidence="6">The sequence shown here is derived from an EMBL/GenBank/DDBJ whole genome shotgun (WGS) entry which is preliminary data.</text>
</comment>
<feature type="region of interest" description="Disordered" evidence="4">
    <location>
        <begin position="301"/>
        <end position="338"/>
    </location>
</feature>
<reference evidence="6" key="2">
    <citation type="submission" date="2021-04" db="EMBL/GenBank/DDBJ databases">
        <authorList>
            <person name="Gilroy R."/>
        </authorList>
    </citation>
    <scope>NUCLEOTIDE SEQUENCE</scope>
    <source>
        <strain evidence="6">1068</strain>
    </source>
</reference>
<dbReference type="SUPFAM" id="SSF53098">
    <property type="entry name" value="Ribonuclease H-like"/>
    <property type="match status" value="1"/>
</dbReference>
<evidence type="ECO:0000256" key="2">
    <source>
        <dbReference type="ARBA" id="ARBA00022801"/>
    </source>
</evidence>
<feature type="domain" description="Exonuclease" evidence="5">
    <location>
        <begin position="2"/>
        <end position="184"/>
    </location>
</feature>
<evidence type="ECO:0000256" key="3">
    <source>
        <dbReference type="ARBA" id="ARBA00022839"/>
    </source>
</evidence>
<dbReference type="InterPro" id="IPR036397">
    <property type="entry name" value="RNaseH_sf"/>
</dbReference>
<dbReference type="InterPro" id="IPR047201">
    <property type="entry name" value="ERI-1_3'hExo-like"/>
</dbReference>
<keyword evidence="3 6" id="KW-0269">Exonuclease</keyword>
<accession>A0A9D2JRV0</accession>
<feature type="compositionally biased region" description="Basic and acidic residues" evidence="4">
    <location>
        <begin position="316"/>
        <end position="338"/>
    </location>
</feature>
<dbReference type="AlphaFoldDB" id="A0A9D2JRV0"/>
<organism evidence="6 7">
    <name type="scientific">Candidatus Blautia pullicola</name>
    <dbReference type="NCBI Taxonomy" id="2838498"/>
    <lineage>
        <taxon>Bacteria</taxon>
        <taxon>Bacillati</taxon>
        <taxon>Bacillota</taxon>
        <taxon>Clostridia</taxon>
        <taxon>Lachnospirales</taxon>
        <taxon>Lachnospiraceae</taxon>
        <taxon>Blautia</taxon>
    </lineage>
</organism>
<dbReference type="CDD" id="cd06133">
    <property type="entry name" value="ERI-1_3'hExo_like"/>
    <property type="match status" value="1"/>
</dbReference>
<keyword evidence="1" id="KW-0540">Nuclease</keyword>
<dbReference type="SMART" id="SM00479">
    <property type="entry name" value="EXOIII"/>
    <property type="match status" value="1"/>
</dbReference>
<proteinExistence type="predicted"/>
<gene>
    <name evidence="6" type="ORF">H9809_00700</name>
</gene>
<dbReference type="GO" id="GO:0000175">
    <property type="term" value="F:3'-5'-RNA exonuclease activity"/>
    <property type="evidence" value="ECO:0007669"/>
    <property type="project" value="InterPro"/>
</dbReference>
<reference evidence="6" key="1">
    <citation type="journal article" date="2021" name="PeerJ">
        <title>Extensive microbial diversity within the chicken gut microbiome revealed by metagenomics and culture.</title>
        <authorList>
            <person name="Gilroy R."/>
            <person name="Ravi A."/>
            <person name="Getino M."/>
            <person name="Pursley I."/>
            <person name="Horton D.L."/>
            <person name="Alikhan N.F."/>
            <person name="Baker D."/>
            <person name="Gharbi K."/>
            <person name="Hall N."/>
            <person name="Watson M."/>
            <person name="Adriaenssens E.M."/>
            <person name="Foster-Nyarko E."/>
            <person name="Jarju S."/>
            <person name="Secka A."/>
            <person name="Antonio M."/>
            <person name="Oren A."/>
            <person name="Chaudhuri R.R."/>
            <person name="La Ragione R."/>
            <person name="Hildebrand F."/>
            <person name="Pallen M.J."/>
        </authorList>
    </citation>
    <scope>NUCLEOTIDE SEQUENCE</scope>
    <source>
        <strain evidence="6">1068</strain>
    </source>
</reference>